<dbReference type="Proteomes" id="UP001497512">
    <property type="component" value="Chromosome 10"/>
</dbReference>
<dbReference type="InterPro" id="IPR046341">
    <property type="entry name" value="SET_dom_sf"/>
</dbReference>
<dbReference type="Gene3D" id="3.30.40.10">
    <property type="entry name" value="Zinc/RING finger domain, C3HC4 (zinc finger)"/>
    <property type="match status" value="1"/>
</dbReference>
<name>A0ABP0TDL5_9BRYO</name>
<dbReference type="InterPro" id="IPR053114">
    <property type="entry name" value="ATXR5/ATXR6"/>
</dbReference>
<evidence type="ECO:0000256" key="1">
    <source>
        <dbReference type="ARBA" id="ARBA00022723"/>
    </source>
</evidence>
<evidence type="ECO:0000259" key="6">
    <source>
        <dbReference type="PROSITE" id="PS50016"/>
    </source>
</evidence>
<feature type="domain" description="PHD-type" evidence="6">
    <location>
        <begin position="17"/>
        <end position="78"/>
    </location>
</feature>
<accession>A0ABP0TDL5</accession>
<organism evidence="7 8">
    <name type="scientific">Sphagnum troendelagicum</name>
    <dbReference type="NCBI Taxonomy" id="128251"/>
    <lineage>
        <taxon>Eukaryota</taxon>
        <taxon>Viridiplantae</taxon>
        <taxon>Streptophyta</taxon>
        <taxon>Embryophyta</taxon>
        <taxon>Bryophyta</taxon>
        <taxon>Sphagnophytina</taxon>
        <taxon>Sphagnopsida</taxon>
        <taxon>Sphagnales</taxon>
        <taxon>Sphagnaceae</taxon>
        <taxon>Sphagnum</taxon>
    </lineage>
</organism>
<evidence type="ECO:0000256" key="5">
    <source>
        <dbReference type="PROSITE-ProRule" id="PRU00146"/>
    </source>
</evidence>
<evidence type="ECO:0000256" key="3">
    <source>
        <dbReference type="ARBA" id="ARBA00022833"/>
    </source>
</evidence>
<evidence type="ECO:0000256" key="2">
    <source>
        <dbReference type="ARBA" id="ARBA00022771"/>
    </source>
</evidence>
<gene>
    <name evidence="7" type="ORF">CSSPTR1EN2_LOCUS1998</name>
</gene>
<dbReference type="EMBL" id="OZ019902">
    <property type="protein sequence ID" value="CAK9193457.1"/>
    <property type="molecule type" value="Genomic_DNA"/>
</dbReference>
<dbReference type="Gene3D" id="2.170.270.10">
    <property type="entry name" value="SET domain"/>
    <property type="match status" value="1"/>
</dbReference>
<dbReference type="InterPro" id="IPR019787">
    <property type="entry name" value="Znf_PHD-finger"/>
</dbReference>
<reference evidence="7" key="1">
    <citation type="submission" date="2024-02" db="EMBL/GenBank/DDBJ databases">
        <authorList>
            <consortium name="ELIXIR-Norway"/>
            <consortium name="Elixir Norway"/>
        </authorList>
    </citation>
    <scope>NUCLEOTIDE SEQUENCE</scope>
</reference>
<keyword evidence="8" id="KW-1185">Reference proteome</keyword>
<dbReference type="InterPro" id="IPR011011">
    <property type="entry name" value="Znf_FYVE_PHD"/>
</dbReference>
<evidence type="ECO:0000256" key="4">
    <source>
        <dbReference type="ARBA" id="ARBA00022853"/>
    </source>
</evidence>
<sequence length="295" mass="34324">MERALGGNGHKRTKEEREVLFVCCTRVKRRTLRTPQHDNEQEMLLCDGCDKEFHMFCLCPVLVTLPLGDWFCPLCSPAALVCEFPKVQKKINDFFRILKPFQISPGNAPFTHTWHDVGYKKNCYFFTWKVESEGFSYAQDLLYFCFQSLAHRMANNAKLEKGGMQVMGKEDKGTMEACKAMCSHGEWPPLMVTHDSRHRWSNFQREMTQVRTLLKSLLYVQTSAATLPDLSLALTITHHLKCRLQFTDIEKKADDDDAREGKKKQNLHWVQYDVDGEPQVFLIAIRDIHQEEHLY</sequence>
<proteinExistence type="predicted"/>
<dbReference type="SUPFAM" id="SSF57903">
    <property type="entry name" value="FYVE/PHD zinc finger"/>
    <property type="match status" value="1"/>
</dbReference>
<keyword evidence="1" id="KW-0479">Metal-binding</keyword>
<dbReference type="PANTHER" id="PTHR48442">
    <property type="entry name" value="SET DOMAIN-CONTAINING PROTEIN"/>
    <property type="match status" value="1"/>
</dbReference>
<dbReference type="PROSITE" id="PS50016">
    <property type="entry name" value="ZF_PHD_2"/>
    <property type="match status" value="1"/>
</dbReference>
<dbReference type="SMART" id="SM00249">
    <property type="entry name" value="PHD"/>
    <property type="match status" value="1"/>
</dbReference>
<dbReference type="PANTHER" id="PTHR48442:SF1">
    <property type="entry name" value="SET DOMAIN-CONTAINING PROTEIN"/>
    <property type="match status" value="1"/>
</dbReference>
<dbReference type="InterPro" id="IPR001965">
    <property type="entry name" value="Znf_PHD"/>
</dbReference>
<evidence type="ECO:0000313" key="7">
    <source>
        <dbReference type="EMBL" id="CAK9193457.1"/>
    </source>
</evidence>
<keyword evidence="2 5" id="KW-0863">Zinc-finger</keyword>
<keyword evidence="4" id="KW-0156">Chromatin regulator</keyword>
<dbReference type="Pfam" id="PF00628">
    <property type="entry name" value="PHD"/>
    <property type="match status" value="1"/>
</dbReference>
<keyword evidence="3" id="KW-0862">Zinc</keyword>
<evidence type="ECO:0000313" key="8">
    <source>
        <dbReference type="Proteomes" id="UP001497512"/>
    </source>
</evidence>
<dbReference type="InterPro" id="IPR013083">
    <property type="entry name" value="Znf_RING/FYVE/PHD"/>
</dbReference>
<protein>
    <recommendedName>
        <fullName evidence="6">PHD-type domain-containing protein</fullName>
    </recommendedName>
</protein>